<dbReference type="InterPro" id="IPR036390">
    <property type="entry name" value="WH_DNA-bd_sf"/>
</dbReference>
<evidence type="ECO:0000256" key="2">
    <source>
        <dbReference type="ARBA" id="ARBA00023125"/>
    </source>
</evidence>
<evidence type="ECO:0000313" key="5">
    <source>
        <dbReference type="EMBL" id="TNC49203.1"/>
    </source>
</evidence>
<dbReference type="PROSITE" id="PS50949">
    <property type="entry name" value="HTH_GNTR"/>
    <property type="match status" value="1"/>
</dbReference>
<protein>
    <submittedName>
        <fullName evidence="5">FadR family transcriptional regulator</fullName>
    </submittedName>
</protein>
<evidence type="ECO:0000313" key="6">
    <source>
        <dbReference type="Proteomes" id="UP000305887"/>
    </source>
</evidence>
<dbReference type="SMART" id="SM00345">
    <property type="entry name" value="HTH_GNTR"/>
    <property type="match status" value="1"/>
</dbReference>
<dbReference type="CDD" id="cd07377">
    <property type="entry name" value="WHTH_GntR"/>
    <property type="match status" value="1"/>
</dbReference>
<dbReference type="SUPFAM" id="SSF46785">
    <property type="entry name" value="Winged helix' DNA-binding domain"/>
    <property type="match status" value="1"/>
</dbReference>
<dbReference type="InterPro" id="IPR011711">
    <property type="entry name" value="GntR_C"/>
</dbReference>
<dbReference type="OrthoDB" id="8155773at2"/>
<dbReference type="PANTHER" id="PTHR43537:SF5">
    <property type="entry name" value="UXU OPERON TRANSCRIPTIONAL REGULATOR"/>
    <property type="match status" value="1"/>
</dbReference>
<accession>A0A5C4MWV8</accession>
<name>A0A5C4MWV8_9RHOB</name>
<gene>
    <name evidence="5" type="ORF">FHG66_12050</name>
</gene>
<dbReference type="SUPFAM" id="SSF48008">
    <property type="entry name" value="GntR ligand-binding domain-like"/>
    <property type="match status" value="1"/>
</dbReference>
<organism evidence="5 6">
    <name type="scientific">Rubellimicrobium rubrum</name>
    <dbReference type="NCBI Taxonomy" id="2585369"/>
    <lineage>
        <taxon>Bacteria</taxon>
        <taxon>Pseudomonadati</taxon>
        <taxon>Pseudomonadota</taxon>
        <taxon>Alphaproteobacteria</taxon>
        <taxon>Rhodobacterales</taxon>
        <taxon>Roseobacteraceae</taxon>
        <taxon>Rubellimicrobium</taxon>
    </lineage>
</organism>
<keyword evidence="1" id="KW-0805">Transcription regulation</keyword>
<keyword evidence="2" id="KW-0238">DNA-binding</keyword>
<dbReference type="SMART" id="SM00895">
    <property type="entry name" value="FCD"/>
    <property type="match status" value="1"/>
</dbReference>
<dbReference type="PRINTS" id="PR00035">
    <property type="entry name" value="HTHGNTR"/>
</dbReference>
<dbReference type="Proteomes" id="UP000305887">
    <property type="component" value="Unassembled WGS sequence"/>
</dbReference>
<proteinExistence type="predicted"/>
<dbReference type="Pfam" id="PF07729">
    <property type="entry name" value="FCD"/>
    <property type="match status" value="1"/>
</dbReference>
<dbReference type="Gene3D" id="1.10.10.10">
    <property type="entry name" value="Winged helix-like DNA-binding domain superfamily/Winged helix DNA-binding domain"/>
    <property type="match status" value="1"/>
</dbReference>
<dbReference type="GO" id="GO:0003700">
    <property type="term" value="F:DNA-binding transcription factor activity"/>
    <property type="evidence" value="ECO:0007669"/>
    <property type="project" value="InterPro"/>
</dbReference>
<evidence type="ECO:0000256" key="1">
    <source>
        <dbReference type="ARBA" id="ARBA00023015"/>
    </source>
</evidence>
<dbReference type="AlphaFoldDB" id="A0A5C4MWV8"/>
<dbReference type="Pfam" id="PF00392">
    <property type="entry name" value="GntR"/>
    <property type="match status" value="1"/>
</dbReference>
<dbReference type="InterPro" id="IPR000524">
    <property type="entry name" value="Tscrpt_reg_HTH_GntR"/>
</dbReference>
<evidence type="ECO:0000256" key="3">
    <source>
        <dbReference type="ARBA" id="ARBA00023163"/>
    </source>
</evidence>
<evidence type="ECO:0000259" key="4">
    <source>
        <dbReference type="PROSITE" id="PS50949"/>
    </source>
</evidence>
<dbReference type="GO" id="GO:0003677">
    <property type="term" value="F:DNA binding"/>
    <property type="evidence" value="ECO:0007669"/>
    <property type="project" value="UniProtKB-KW"/>
</dbReference>
<comment type="caution">
    <text evidence="5">The sequence shown here is derived from an EMBL/GenBank/DDBJ whole genome shotgun (WGS) entry which is preliminary data.</text>
</comment>
<dbReference type="Gene3D" id="1.20.120.530">
    <property type="entry name" value="GntR ligand-binding domain-like"/>
    <property type="match status" value="1"/>
</dbReference>
<keyword evidence="6" id="KW-1185">Reference proteome</keyword>
<dbReference type="EMBL" id="VDFU01000013">
    <property type="protein sequence ID" value="TNC49203.1"/>
    <property type="molecule type" value="Genomic_DNA"/>
</dbReference>
<dbReference type="InterPro" id="IPR036388">
    <property type="entry name" value="WH-like_DNA-bd_sf"/>
</dbReference>
<keyword evidence="3" id="KW-0804">Transcription</keyword>
<sequence length="234" mass="26162">MRSDDRGWTPLPQLVARRLQNLILEGTWKPGQKIPSQRTLSEDYDISRASLREALLTLETLGLIRSEPGRGTFVTHGQEGTRSKEGRWRYADSLPLRDVFQTRIMLESEIAALAAQGIDDGSLDRLEAATEEMQRGWDLGDLVTNVEADLLFHQIIVGHCGNRMLQLLYENAAEILTETQRQPIPATRTERMQASIAEHREVIAALRARDPEGARAAMATHIRNTALSAAVDLD</sequence>
<feature type="domain" description="HTH gntR-type" evidence="4">
    <location>
        <begin position="9"/>
        <end position="77"/>
    </location>
</feature>
<dbReference type="PANTHER" id="PTHR43537">
    <property type="entry name" value="TRANSCRIPTIONAL REGULATOR, GNTR FAMILY"/>
    <property type="match status" value="1"/>
</dbReference>
<dbReference type="InterPro" id="IPR008920">
    <property type="entry name" value="TF_FadR/GntR_C"/>
</dbReference>
<reference evidence="5 6" key="1">
    <citation type="submission" date="2019-06" db="EMBL/GenBank/DDBJ databases">
        <title>YIM 131921 draft genome.</title>
        <authorList>
            <person name="Jiang L."/>
        </authorList>
    </citation>
    <scope>NUCLEOTIDE SEQUENCE [LARGE SCALE GENOMIC DNA]</scope>
    <source>
        <strain evidence="5 6">YIM 131921</strain>
    </source>
</reference>